<keyword evidence="2" id="KW-0812">Transmembrane</keyword>
<reference evidence="4" key="1">
    <citation type="submission" date="2022-10" db="EMBL/GenBank/DDBJ databases">
        <title>The complete genomes of actinobacterial strains from the NBC collection.</title>
        <authorList>
            <person name="Joergensen T.S."/>
            <person name="Alvarez Arevalo M."/>
            <person name="Sterndorff E.B."/>
            <person name="Faurdal D."/>
            <person name="Vuksanovic O."/>
            <person name="Mourched A.-S."/>
            <person name="Charusanti P."/>
            <person name="Shaw S."/>
            <person name="Blin K."/>
            <person name="Weber T."/>
        </authorList>
    </citation>
    <scope>NUCLEOTIDE SEQUENCE</scope>
    <source>
        <strain evidence="4">NBC_00003</strain>
    </source>
</reference>
<evidence type="ECO:0000256" key="2">
    <source>
        <dbReference type="SAM" id="Phobius"/>
    </source>
</evidence>
<keyword evidence="2" id="KW-0472">Membrane</keyword>
<accession>A0AAU2V718</accession>
<feature type="compositionally biased region" description="Low complexity" evidence="1">
    <location>
        <begin position="339"/>
        <end position="364"/>
    </location>
</feature>
<keyword evidence="2" id="KW-1133">Transmembrane helix</keyword>
<dbReference type="EMBL" id="CP108318">
    <property type="protein sequence ID" value="WTW62524.1"/>
    <property type="molecule type" value="Genomic_DNA"/>
</dbReference>
<organism evidence="4">
    <name type="scientific">Streptomyces sp. NBC_00003</name>
    <dbReference type="NCBI Taxonomy" id="2903608"/>
    <lineage>
        <taxon>Bacteria</taxon>
        <taxon>Bacillati</taxon>
        <taxon>Actinomycetota</taxon>
        <taxon>Actinomycetes</taxon>
        <taxon>Kitasatosporales</taxon>
        <taxon>Streptomycetaceae</taxon>
        <taxon>Streptomyces</taxon>
    </lineage>
</organism>
<feature type="chain" id="PRO_5043849929" evidence="3">
    <location>
        <begin position="35"/>
        <end position="427"/>
    </location>
</feature>
<evidence type="ECO:0000313" key="4">
    <source>
        <dbReference type="EMBL" id="WTW62524.1"/>
    </source>
</evidence>
<gene>
    <name evidence="4" type="ORF">OG549_18740</name>
</gene>
<feature type="signal peptide" evidence="3">
    <location>
        <begin position="1"/>
        <end position="34"/>
    </location>
</feature>
<dbReference type="AlphaFoldDB" id="A0AAU2V718"/>
<feature type="region of interest" description="Disordered" evidence="1">
    <location>
        <begin position="337"/>
        <end position="364"/>
    </location>
</feature>
<feature type="transmembrane region" description="Helical" evidence="2">
    <location>
        <begin position="398"/>
        <end position="418"/>
    </location>
</feature>
<proteinExistence type="predicted"/>
<evidence type="ECO:0000256" key="1">
    <source>
        <dbReference type="SAM" id="MobiDB-lite"/>
    </source>
</evidence>
<name>A0AAU2V718_9ACTN</name>
<protein>
    <submittedName>
        <fullName evidence="4">Uncharacterized protein</fullName>
    </submittedName>
</protein>
<sequence length="427" mass="44133">MSARIAHRLFRPAATAVVVAAVAGTVLLPMSAQAATSDDAQRPLLMEMGTPAPNGPLTRGGATETFELTVSNPTQRTQAFHPWMLGDATGASPLQTDDVTFKVQPVNAPATTYNVGHQDGGWQGYFHPAGKDASAGFDVPANGKLTWKVTIGLGANYPTNDGDFKLTATSLSGEVAQNHRASHTFKADPGIKAGHLKSWFEKKPGSTMDAPNSRQYLDLHYQATGDGAFSSALTTRFHLSYAGPQVKTPAFFVQGLIDGRWQDLKVDSDNSVILPTIPKGFGAASGVRTLPLRINLGVKTQIKKVTPITADVNVSLASGNTYPFDGATAQFALGPIDEGTVPTSKPSTKPTGTPSAKPAASAATAAAPVAAGNANLTTTSATTTGSLAHTGADSHTGLYAGIAAGLVALGGAVAWLGARRRRSTSSM</sequence>
<evidence type="ECO:0000256" key="3">
    <source>
        <dbReference type="SAM" id="SignalP"/>
    </source>
</evidence>
<keyword evidence="3" id="KW-0732">Signal</keyword>